<keyword evidence="6" id="KW-0358">Heparin-binding</keyword>
<feature type="compositionally biased region" description="Basic residues" evidence="15">
    <location>
        <begin position="97"/>
        <end position="110"/>
    </location>
</feature>
<dbReference type="GO" id="GO:0005154">
    <property type="term" value="F:epidermal growth factor receptor binding"/>
    <property type="evidence" value="ECO:0007669"/>
    <property type="project" value="TreeGrafter"/>
</dbReference>
<dbReference type="PANTHER" id="PTHR10740">
    <property type="entry name" value="TRANSFORMING GROWTH FACTOR ALPHA"/>
    <property type="match status" value="1"/>
</dbReference>
<evidence type="ECO:0000256" key="1">
    <source>
        <dbReference type="ARBA" id="ARBA00004239"/>
    </source>
</evidence>
<dbReference type="GO" id="GO:0008284">
    <property type="term" value="P:positive regulation of cell population proliferation"/>
    <property type="evidence" value="ECO:0007669"/>
    <property type="project" value="TreeGrafter"/>
</dbReference>
<feature type="signal peptide" evidence="17">
    <location>
        <begin position="1"/>
        <end position="24"/>
    </location>
</feature>
<evidence type="ECO:0000256" key="12">
    <source>
        <dbReference type="ARBA" id="ARBA00023157"/>
    </source>
</evidence>
<dbReference type="PROSITE" id="PS00022">
    <property type="entry name" value="EGF_1"/>
    <property type="match status" value="1"/>
</dbReference>
<evidence type="ECO:0000259" key="18">
    <source>
        <dbReference type="PROSITE" id="PS50026"/>
    </source>
</evidence>
<organism evidence="19 20">
    <name type="scientific">Chanos chanos</name>
    <name type="common">Milkfish</name>
    <name type="synonym">Mugil chanos</name>
    <dbReference type="NCBI Taxonomy" id="29144"/>
    <lineage>
        <taxon>Eukaryota</taxon>
        <taxon>Metazoa</taxon>
        <taxon>Chordata</taxon>
        <taxon>Craniata</taxon>
        <taxon>Vertebrata</taxon>
        <taxon>Euteleostomi</taxon>
        <taxon>Actinopterygii</taxon>
        <taxon>Neopterygii</taxon>
        <taxon>Teleostei</taxon>
        <taxon>Ostariophysi</taxon>
        <taxon>Gonorynchiformes</taxon>
        <taxon>Chanidae</taxon>
        <taxon>Chanos</taxon>
    </lineage>
</organism>
<evidence type="ECO:0000256" key="2">
    <source>
        <dbReference type="ARBA" id="ARBA00004251"/>
    </source>
</evidence>
<comment type="subcellular location">
    <subcellularLocation>
        <location evidence="2">Cell membrane</location>
        <topology evidence="2">Single-pass type I membrane protein</topology>
    </subcellularLocation>
    <subcellularLocation>
        <location evidence="1">Secreted</location>
        <location evidence="1">Extracellular space</location>
    </subcellularLocation>
</comment>
<dbReference type="FunFam" id="2.10.25.10:FF:000158">
    <property type="entry name" value="proheparin-binding EGF-like growth factor"/>
    <property type="match status" value="1"/>
</dbReference>
<dbReference type="GO" id="GO:0007173">
    <property type="term" value="P:epidermal growth factor receptor signaling pathway"/>
    <property type="evidence" value="ECO:0007669"/>
    <property type="project" value="TreeGrafter"/>
</dbReference>
<dbReference type="PROSITE" id="PS50026">
    <property type="entry name" value="EGF_3"/>
    <property type="match status" value="1"/>
</dbReference>
<evidence type="ECO:0000256" key="8">
    <source>
        <dbReference type="ARBA" id="ARBA00022729"/>
    </source>
</evidence>
<evidence type="ECO:0000256" key="7">
    <source>
        <dbReference type="ARBA" id="ARBA00022692"/>
    </source>
</evidence>
<keyword evidence="11 16" id="KW-0472">Membrane</keyword>
<proteinExistence type="predicted"/>
<dbReference type="OrthoDB" id="8780145at2759"/>
<evidence type="ECO:0000256" key="13">
    <source>
        <dbReference type="ARBA" id="ARBA00040098"/>
    </source>
</evidence>
<feature type="domain" description="EGF-like" evidence="18">
    <location>
        <begin position="107"/>
        <end position="147"/>
    </location>
</feature>
<keyword evidence="12 14" id="KW-1015">Disulfide bond</keyword>
<dbReference type="AlphaFoldDB" id="A0A6J2W2D7"/>
<dbReference type="RefSeq" id="XP_030638417.1">
    <property type="nucleotide sequence ID" value="XM_030782557.1"/>
</dbReference>
<dbReference type="InParanoid" id="A0A6J2W2D7"/>
<dbReference type="Proteomes" id="UP000504632">
    <property type="component" value="Chromosome 8"/>
</dbReference>
<dbReference type="PANTHER" id="PTHR10740:SF4">
    <property type="entry name" value="PROHEPARIN-BINDING EGF-LIKE GROWTH FACTOR"/>
    <property type="match status" value="1"/>
</dbReference>
<evidence type="ECO:0000256" key="4">
    <source>
        <dbReference type="ARBA" id="ARBA00022525"/>
    </source>
</evidence>
<dbReference type="GO" id="GO:0008201">
    <property type="term" value="F:heparin binding"/>
    <property type="evidence" value="ECO:0007669"/>
    <property type="project" value="UniProtKB-KW"/>
</dbReference>
<keyword evidence="19" id="KW-1185">Reference proteome</keyword>
<evidence type="ECO:0000256" key="15">
    <source>
        <dbReference type="SAM" id="MobiDB-lite"/>
    </source>
</evidence>
<sequence>MSYFTHLFLFSVCVLLFVGAKVEAYKAEKSRTTAINRFLGQDEERTTTDVQTPVYDDDYSYEGDDNDYDSGDYGLEFPRVAFSTKPKDPSVVPVTGGKRKGKRKGKKKNPCRRQYKGFCIHGVCHYMEELKAPSCRCKPGYSGERCHLVTLPVGKNEDSYSQTTALVIIAVVLSLLCFAVIGILLAFRYHKKRDYTLDNEEKVKLEMTSVQ</sequence>
<dbReference type="InterPro" id="IPR000742">
    <property type="entry name" value="EGF"/>
</dbReference>
<dbReference type="SUPFAM" id="SSF57196">
    <property type="entry name" value="EGF/Laminin"/>
    <property type="match status" value="1"/>
</dbReference>
<keyword evidence="7 16" id="KW-0812">Transmembrane</keyword>
<evidence type="ECO:0000256" key="6">
    <source>
        <dbReference type="ARBA" id="ARBA00022674"/>
    </source>
</evidence>
<accession>A0A6J2W2D7</accession>
<evidence type="ECO:0000256" key="17">
    <source>
        <dbReference type="SAM" id="SignalP"/>
    </source>
</evidence>
<dbReference type="CTD" id="407664"/>
<feature type="region of interest" description="Disordered" evidence="15">
    <location>
        <begin position="87"/>
        <end position="110"/>
    </location>
</feature>
<keyword evidence="4" id="KW-0964">Secreted</keyword>
<dbReference type="GO" id="GO:0008083">
    <property type="term" value="F:growth factor activity"/>
    <property type="evidence" value="ECO:0007669"/>
    <property type="project" value="UniProtKB-KW"/>
</dbReference>
<name>A0A6J2W2D7_CHACN</name>
<evidence type="ECO:0000256" key="14">
    <source>
        <dbReference type="PROSITE-ProRule" id="PRU00076"/>
    </source>
</evidence>
<feature type="chain" id="PRO_5026716771" description="Proheparin-binding EGF-like growth factor" evidence="17">
    <location>
        <begin position="25"/>
        <end position="211"/>
    </location>
</feature>
<keyword evidence="10" id="KW-0339">Growth factor</keyword>
<feature type="transmembrane region" description="Helical" evidence="16">
    <location>
        <begin position="165"/>
        <end position="187"/>
    </location>
</feature>
<evidence type="ECO:0000256" key="16">
    <source>
        <dbReference type="SAM" id="Phobius"/>
    </source>
</evidence>
<evidence type="ECO:0000313" key="20">
    <source>
        <dbReference type="RefSeq" id="XP_030638417.1"/>
    </source>
</evidence>
<evidence type="ECO:0000256" key="5">
    <source>
        <dbReference type="ARBA" id="ARBA00022536"/>
    </source>
</evidence>
<keyword evidence="8 17" id="KW-0732">Signal</keyword>
<evidence type="ECO:0000256" key="10">
    <source>
        <dbReference type="ARBA" id="ARBA00023030"/>
    </source>
</evidence>
<dbReference type="GO" id="GO:0005886">
    <property type="term" value="C:plasma membrane"/>
    <property type="evidence" value="ECO:0007669"/>
    <property type="project" value="UniProtKB-SubCell"/>
</dbReference>
<dbReference type="Gene3D" id="2.10.25.10">
    <property type="entry name" value="Laminin"/>
    <property type="match status" value="1"/>
</dbReference>
<keyword evidence="9 16" id="KW-1133">Transmembrane helix</keyword>
<dbReference type="PRINTS" id="PR00009">
    <property type="entry name" value="EGFTGF"/>
</dbReference>
<dbReference type="GeneID" id="115819019"/>
<evidence type="ECO:0000313" key="19">
    <source>
        <dbReference type="Proteomes" id="UP000504632"/>
    </source>
</evidence>
<feature type="disulfide bond" evidence="14">
    <location>
        <begin position="137"/>
        <end position="146"/>
    </location>
</feature>
<protein>
    <recommendedName>
        <fullName evidence="13">Proheparin-binding EGF-like growth factor</fullName>
    </recommendedName>
</protein>
<comment type="caution">
    <text evidence="14">Lacks conserved residue(s) required for the propagation of feature annotation.</text>
</comment>
<gene>
    <name evidence="20" type="primary">hbegfb</name>
</gene>
<keyword evidence="3" id="KW-1003">Cell membrane</keyword>
<keyword evidence="5 14" id="KW-0245">EGF-like domain</keyword>
<evidence type="ECO:0000256" key="11">
    <source>
        <dbReference type="ARBA" id="ARBA00023136"/>
    </source>
</evidence>
<dbReference type="GO" id="GO:0005615">
    <property type="term" value="C:extracellular space"/>
    <property type="evidence" value="ECO:0007669"/>
    <property type="project" value="TreeGrafter"/>
</dbReference>
<evidence type="ECO:0000256" key="3">
    <source>
        <dbReference type="ARBA" id="ARBA00022475"/>
    </source>
</evidence>
<reference evidence="20" key="1">
    <citation type="submission" date="2025-08" db="UniProtKB">
        <authorList>
            <consortium name="RefSeq"/>
        </authorList>
    </citation>
    <scope>IDENTIFICATION</scope>
</reference>
<dbReference type="PROSITE" id="PS01186">
    <property type="entry name" value="EGF_2"/>
    <property type="match status" value="1"/>
</dbReference>
<evidence type="ECO:0000256" key="9">
    <source>
        <dbReference type="ARBA" id="ARBA00022989"/>
    </source>
</evidence>